<evidence type="ECO:0000256" key="1">
    <source>
        <dbReference type="SAM" id="MobiDB-lite"/>
    </source>
</evidence>
<dbReference type="EMBL" id="MORL01000001">
    <property type="protein sequence ID" value="OIN60798.1"/>
    <property type="molecule type" value="Genomic_DNA"/>
</dbReference>
<dbReference type="InterPro" id="IPR036691">
    <property type="entry name" value="Endo/exonu/phosph_ase_sf"/>
</dbReference>
<organism evidence="2 3">
    <name type="scientific">Arsenicibacter rosenii</name>
    <dbReference type="NCBI Taxonomy" id="1750698"/>
    <lineage>
        <taxon>Bacteria</taxon>
        <taxon>Pseudomonadati</taxon>
        <taxon>Bacteroidota</taxon>
        <taxon>Cytophagia</taxon>
        <taxon>Cytophagales</taxon>
        <taxon>Spirosomataceae</taxon>
        <taxon>Arsenicibacter</taxon>
    </lineage>
</organism>
<evidence type="ECO:0000313" key="3">
    <source>
        <dbReference type="Proteomes" id="UP000181790"/>
    </source>
</evidence>
<comment type="caution">
    <text evidence="2">The sequence shown here is derived from an EMBL/GenBank/DDBJ whole genome shotgun (WGS) entry which is preliminary data.</text>
</comment>
<keyword evidence="3" id="KW-1185">Reference proteome</keyword>
<protein>
    <submittedName>
        <fullName evidence="2">Uncharacterized protein</fullName>
    </submittedName>
</protein>
<gene>
    <name evidence="2" type="ORF">BLX24_01495</name>
</gene>
<accession>A0A1S2VS89</accession>
<dbReference type="Gene3D" id="3.60.10.10">
    <property type="entry name" value="Endonuclease/exonuclease/phosphatase"/>
    <property type="match status" value="1"/>
</dbReference>
<sequence length="1620" mass="167251">MAGLNKEALIQGIVTVSRQFDNGQILYVQDKTGGMALFVPATNAALFAQVQTSIRIGNEIKTLGVTGYQKGVFGLTGISSLSVINAAASEPEPKLITISQMGDPEILGQLVRLDSCLVTDTRPAFVPETDFTIRDTTNNTGKFRIRTGVNDVINSLKPTRKFTLTGILDGYDLDDETENGSAGNRLYPRFQKDIQGTTELARSDGGITNRDQTLELATWNTDSLGAVLQGPVFSGADDVRQQANAGSLIRYLNADILVLTGVSDPVMLTAIGAQVSDALSQTYAAVCAQSSYYTAENPRVCFLYKTALFTTPPAVSVVSASMVTTDWDGGRFPVVLTGNAKLNGLSRRINVVGIHAHEGATVTDFSVRQRAATQLKAYLDSRSTEAIFVAGEFGDDMLTSIASPNPSPYAGLLSGTGSFSAATRGLSANRLTTSLSADRMTSHILMSDELYGNYIPGTAATLSPDAIVPEYLANVADWGMSTSGYLPVMARFSLATPGSLTATLVGTSTICGENTAPLQVNIAGGVAPYQLVIHNGTSTTTITNYTSGAKIPLSLTSTTSYTLVSVSDALSITAGTLSGTATVTVIPNVRPVSVTISPASTSYCQGKTVSLSAVVNSGQLPLRYQWNSGDITPVIAASATGTYQLTVIDGLGCTGIASMSTTVNTIPDLSTFGASVSALCTATGQVTTFTANIGNLATTASYTLGSVTGSVSGTIAGSGQYEQFMAITRSAAYTLTVGTPQGCTATATQSISLNASPSIFNFAATPSCSGRPSTFTALVSGLTGGYSYTLTDGVSNVFGTGSAATPFNAVLVPAATSTYSLIVANQNCTAQSSTLAQVGTTAPVATLSTSTSVLTCSLPSAILFASGGVSYAFSPINGSTLTNTSGTITVNQPGTYTVRVTDVYGCTASASTFVIANNTVPAATLTATNSVFNCTNRTSTLIATGGDLYSFYNPAGILLQTSTLNTFALNTAFGYTGGTYRVVVTTASGCTAAATTTITSNNAVPTVGLTVSGQITCAQPKVQLAVTHTETATSYKFTNFNVPGYVAFATPPNNTIDVTTAGLYQVEVTFTNGCVGVATVQVGASSSVPGVTLSASGQVSCSNPTVTLSALHTDAATRYEFTSPSGVTTLVTPPTNSITANTAGTYSVRVVFQSGCTNTATVNVSQSSESPRVVLQSNGQISCSQAKVTLSAVHTGSALSYEFYGPNNFYSKTTNNSIDVSTAGQYFVDVRFSSGCIASSPLITVAAQSGAITAFITGNTTVCSGGSTILTATTSDGASFRWSTGETAKSINYRPGGTTPVSVTVTLGSCVAVATTTVFVTTCAPLVLAAPSYNCSTGQFVFNSTGGDGTPVEYFAVGITGWTTTSGPYTVKPASDAGSFTLYARTQGNPNTVVTYTWDWKAVCNVTTPPSSTTTTPPSSTTTTPTATGCGSAASTLGSPLALLTPTYNCQTGAVQFRIAGGNGKTIEYFAIGITGWTTNCQSAIDDPAIVALIRSQSSQISPYTLRARQDGNTVTLSWDPRTACTAGGRESGKSTDYININVLGNPTLGEEVEVDIESRGGSVMSLYLTDAQGNVRFEEQIGKPEPVEHKTIRLGRQAGLYLLQVKAGTAVKTVKILRQ</sequence>
<reference evidence="2 3" key="1">
    <citation type="submission" date="2016-10" db="EMBL/GenBank/DDBJ databases">
        <title>Arsenicibacter rosenii gen. nov., sp. nov., an efficient arsenic-methylating bacterium isolated from an arsenic-contaminated paddy soil.</title>
        <authorList>
            <person name="Huang K."/>
        </authorList>
    </citation>
    <scope>NUCLEOTIDE SEQUENCE [LARGE SCALE GENOMIC DNA]</scope>
    <source>
        <strain evidence="2 3">SM-1</strain>
    </source>
</reference>
<name>A0A1S2VS89_9BACT</name>
<proteinExistence type="predicted"/>
<dbReference type="Proteomes" id="UP000181790">
    <property type="component" value="Unassembled WGS sequence"/>
</dbReference>
<feature type="region of interest" description="Disordered" evidence="1">
    <location>
        <begin position="1408"/>
        <end position="1429"/>
    </location>
</feature>
<evidence type="ECO:0000313" key="2">
    <source>
        <dbReference type="EMBL" id="OIN60798.1"/>
    </source>
</evidence>
<dbReference type="SUPFAM" id="SSF56219">
    <property type="entry name" value="DNase I-like"/>
    <property type="match status" value="1"/>
</dbReference>